<dbReference type="GO" id="GO:0022625">
    <property type="term" value="C:cytosolic large ribosomal subunit"/>
    <property type="evidence" value="ECO:0007669"/>
    <property type="project" value="TreeGrafter"/>
</dbReference>
<feature type="non-terminal residue" evidence="7">
    <location>
        <position position="1"/>
    </location>
</feature>
<evidence type="ECO:0000313" key="7">
    <source>
        <dbReference type="EMBL" id="GAH83013.1"/>
    </source>
</evidence>
<evidence type="ECO:0008006" key="8">
    <source>
        <dbReference type="Google" id="ProtNLM"/>
    </source>
</evidence>
<organism evidence="7">
    <name type="scientific">marine sediment metagenome</name>
    <dbReference type="NCBI Taxonomy" id="412755"/>
    <lineage>
        <taxon>unclassified sequences</taxon>
        <taxon>metagenomes</taxon>
        <taxon>ecological metagenomes</taxon>
    </lineage>
</organism>
<dbReference type="GO" id="GO:0019843">
    <property type="term" value="F:rRNA binding"/>
    <property type="evidence" value="ECO:0007669"/>
    <property type="project" value="UniProtKB-KW"/>
</dbReference>
<proteinExistence type="inferred from homology"/>
<dbReference type="Pfam" id="PF00237">
    <property type="entry name" value="Ribosomal_L22"/>
    <property type="match status" value="1"/>
</dbReference>
<evidence type="ECO:0000256" key="2">
    <source>
        <dbReference type="ARBA" id="ARBA00022730"/>
    </source>
</evidence>
<dbReference type="InterPro" id="IPR036394">
    <property type="entry name" value="Ribosomal_uL22_sf"/>
</dbReference>
<evidence type="ECO:0000256" key="3">
    <source>
        <dbReference type="ARBA" id="ARBA00022884"/>
    </source>
</evidence>
<accession>X1KLU0</accession>
<evidence type="ECO:0000256" key="6">
    <source>
        <dbReference type="SAM" id="MobiDB-lite"/>
    </source>
</evidence>
<dbReference type="PANTHER" id="PTHR13501:SF8">
    <property type="entry name" value="LARGE RIBOSOMAL SUBUNIT PROTEIN UL22M"/>
    <property type="match status" value="1"/>
</dbReference>
<gene>
    <name evidence="7" type="ORF">S03H2_57660</name>
</gene>
<keyword evidence="4" id="KW-0689">Ribosomal protein</keyword>
<dbReference type="HAMAP" id="MF_01331_B">
    <property type="entry name" value="Ribosomal_uL22_B"/>
    <property type="match status" value="1"/>
</dbReference>
<comment type="caution">
    <text evidence="7">The sequence shown here is derived from an EMBL/GenBank/DDBJ whole genome shotgun (WGS) entry which is preliminary data.</text>
</comment>
<dbReference type="InterPro" id="IPR047867">
    <property type="entry name" value="Ribosomal_uL22_bac/org-type"/>
</dbReference>
<keyword evidence="3" id="KW-0694">RNA-binding</keyword>
<evidence type="ECO:0000256" key="4">
    <source>
        <dbReference type="ARBA" id="ARBA00022980"/>
    </source>
</evidence>
<reference evidence="7" key="1">
    <citation type="journal article" date="2014" name="Front. Microbiol.">
        <title>High frequency of phylogenetically diverse reductive dehalogenase-homologous genes in deep subseafloor sedimentary metagenomes.</title>
        <authorList>
            <person name="Kawai M."/>
            <person name="Futagami T."/>
            <person name="Toyoda A."/>
            <person name="Takaki Y."/>
            <person name="Nishi S."/>
            <person name="Hori S."/>
            <person name="Arai W."/>
            <person name="Tsubouchi T."/>
            <person name="Morono Y."/>
            <person name="Uchiyama I."/>
            <person name="Ito T."/>
            <person name="Fujiyama A."/>
            <person name="Inagaki F."/>
            <person name="Takami H."/>
        </authorList>
    </citation>
    <scope>NUCLEOTIDE SEQUENCE</scope>
    <source>
        <strain evidence="7">Expedition CK06-06</strain>
    </source>
</reference>
<sequence length="169" mass="19627">KAKLNYLRIAPRKVRLIADLVRNMDVKEAETQLKFMPKRASISLLKLLNSAIANAKNNFNLEKDVLYIKKLTINEGPPFKRWRPIARGRANPIVKKSTHINLVLDVKKGVKIVESPKPEAKETKSAEVPQQRDERREKQAKPKPRALKEITKRPERKGLFKKIFRRKSF</sequence>
<keyword evidence="5" id="KW-0687">Ribonucleoprotein</keyword>
<dbReference type="Gene3D" id="3.90.470.10">
    <property type="entry name" value="Ribosomal protein L22/L17"/>
    <property type="match status" value="1"/>
</dbReference>
<dbReference type="PANTHER" id="PTHR13501">
    <property type="entry name" value="CHLOROPLAST 50S RIBOSOMAL PROTEIN L22-RELATED"/>
    <property type="match status" value="1"/>
</dbReference>
<evidence type="ECO:0000256" key="5">
    <source>
        <dbReference type="ARBA" id="ARBA00023274"/>
    </source>
</evidence>
<dbReference type="InterPro" id="IPR005727">
    <property type="entry name" value="Ribosomal_uL22_bac/chlpt-type"/>
</dbReference>
<dbReference type="InterPro" id="IPR001063">
    <property type="entry name" value="Ribosomal_uL22"/>
</dbReference>
<name>X1KLU0_9ZZZZ</name>
<dbReference type="CDD" id="cd00336">
    <property type="entry name" value="Ribosomal_L22"/>
    <property type="match status" value="1"/>
</dbReference>
<dbReference type="AlphaFoldDB" id="X1KLU0"/>
<dbReference type="GO" id="GO:0003735">
    <property type="term" value="F:structural constituent of ribosome"/>
    <property type="evidence" value="ECO:0007669"/>
    <property type="project" value="InterPro"/>
</dbReference>
<dbReference type="EMBL" id="BARU01036970">
    <property type="protein sequence ID" value="GAH83013.1"/>
    <property type="molecule type" value="Genomic_DNA"/>
</dbReference>
<dbReference type="NCBIfam" id="TIGR01044">
    <property type="entry name" value="rplV_bact"/>
    <property type="match status" value="1"/>
</dbReference>
<feature type="region of interest" description="Disordered" evidence="6">
    <location>
        <begin position="115"/>
        <end position="157"/>
    </location>
</feature>
<comment type="similarity">
    <text evidence="1">Belongs to the universal ribosomal protein uL22 family.</text>
</comment>
<dbReference type="SUPFAM" id="SSF54843">
    <property type="entry name" value="Ribosomal protein L22"/>
    <property type="match status" value="1"/>
</dbReference>
<keyword evidence="2" id="KW-0699">rRNA-binding</keyword>
<evidence type="ECO:0000256" key="1">
    <source>
        <dbReference type="ARBA" id="ARBA00009451"/>
    </source>
</evidence>
<protein>
    <recommendedName>
        <fullName evidence="8">50S ribosomal protein L22</fullName>
    </recommendedName>
</protein>
<dbReference type="GO" id="GO:0006412">
    <property type="term" value="P:translation"/>
    <property type="evidence" value="ECO:0007669"/>
    <property type="project" value="InterPro"/>
</dbReference>